<organism evidence="1 2">
    <name type="scientific">Candidatus Roizmanbacteria bacterium GW2011_GWA2_36_23</name>
    <dbReference type="NCBI Taxonomy" id="1618480"/>
    <lineage>
        <taxon>Bacteria</taxon>
        <taxon>Candidatus Roizmaniibacteriota</taxon>
    </lineage>
</organism>
<accession>A0A0G0E3C1</accession>
<dbReference type="STRING" id="1618480.US11_C0009G0005"/>
<comment type="caution">
    <text evidence="1">The sequence shown here is derived from an EMBL/GenBank/DDBJ whole genome shotgun (WGS) entry which is preliminary data.</text>
</comment>
<protein>
    <submittedName>
        <fullName evidence="1">Uncharacterized protein</fullName>
    </submittedName>
</protein>
<dbReference type="EMBL" id="LBRS01000009">
    <property type="protein sequence ID" value="KKQ01393.1"/>
    <property type="molecule type" value="Genomic_DNA"/>
</dbReference>
<sequence length="201" mass="23117">MIEIKPIANYNIKMLENFLKLGRRQGKTREEFASTDPVEAWTLSNIQTIVKAMLAVRSNYAHAGSTFDFNLFDFSQRSLSEMCVCQMWQCIKPPPGFDVITNGEAVLHMTSGEAINAGSHIFAGNRAGMQLCFSFAQYYDKQEEFRTDLSPGMRTEYYREKGPNLIKIFDYENYLIARLYGHGRQIRDKLGLQFRRAPSRT</sequence>
<evidence type="ECO:0000313" key="2">
    <source>
        <dbReference type="Proteomes" id="UP000034344"/>
    </source>
</evidence>
<dbReference type="AlphaFoldDB" id="A0A0G0E3C1"/>
<evidence type="ECO:0000313" key="1">
    <source>
        <dbReference type="EMBL" id="KKQ01393.1"/>
    </source>
</evidence>
<proteinExistence type="predicted"/>
<name>A0A0G0E3C1_9BACT</name>
<reference evidence="1 2" key="1">
    <citation type="journal article" date="2015" name="Nature">
        <title>rRNA introns, odd ribosomes, and small enigmatic genomes across a large radiation of phyla.</title>
        <authorList>
            <person name="Brown C.T."/>
            <person name="Hug L.A."/>
            <person name="Thomas B.C."/>
            <person name="Sharon I."/>
            <person name="Castelle C.J."/>
            <person name="Singh A."/>
            <person name="Wilkins M.J."/>
            <person name="Williams K.H."/>
            <person name="Banfield J.F."/>
        </authorList>
    </citation>
    <scope>NUCLEOTIDE SEQUENCE [LARGE SCALE GENOMIC DNA]</scope>
</reference>
<gene>
    <name evidence="1" type="ORF">US11_C0009G0005</name>
</gene>
<dbReference type="Proteomes" id="UP000034344">
    <property type="component" value="Unassembled WGS sequence"/>
</dbReference>